<evidence type="ECO:0000256" key="4">
    <source>
        <dbReference type="ARBA" id="ARBA00023163"/>
    </source>
</evidence>
<dbReference type="Pfam" id="PF08281">
    <property type="entry name" value="Sigma70_r4_2"/>
    <property type="match status" value="1"/>
</dbReference>
<dbReference type="STRING" id="1499688.BN000_01028"/>
<evidence type="ECO:0000256" key="1">
    <source>
        <dbReference type="ARBA" id="ARBA00010641"/>
    </source>
</evidence>
<dbReference type="RefSeq" id="WP_090631715.1">
    <property type="nucleotide sequence ID" value="NZ_CVRB01000001.1"/>
</dbReference>
<keyword evidence="3" id="KW-0731">Sigma factor</keyword>
<dbReference type="GO" id="GO:0003677">
    <property type="term" value="F:DNA binding"/>
    <property type="evidence" value="ECO:0007669"/>
    <property type="project" value="InterPro"/>
</dbReference>
<dbReference type="Gene3D" id="1.10.10.10">
    <property type="entry name" value="Winged helix-like DNA-binding domain superfamily/Winged helix DNA-binding domain"/>
    <property type="match status" value="1"/>
</dbReference>
<dbReference type="CDD" id="cd06171">
    <property type="entry name" value="Sigma70_r4"/>
    <property type="match status" value="1"/>
</dbReference>
<evidence type="ECO:0000256" key="3">
    <source>
        <dbReference type="ARBA" id="ARBA00023082"/>
    </source>
</evidence>
<keyword evidence="8" id="KW-1185">Reference proteome</keyword>
<dbReference type="InterPro" id="IPR013249">
    <property type="entry name" value="RNA_pol_sigma70_r4_t2"/>
</dbReference>
<dbReference type="InterPro" id="IPR036388">
    <property type="entry name" value="WH-like_DNA-bd_sf"/>
</dbReference>
<evidence type="ECO:0000313" key="8">
    <source>
        <dbReference type="Proteomes" id="UP000199087"/>
    </source>
</evidence>
<dbReference type="AlphaFoldDB" id="A0A0U1NSU2"/>
<dbReference type="InterPro" id="IPR013324">
    <property type="entry name" value="RNA_pol_sigma_r3/r4-like"/>
</dbReference>
<keyword evidence="4" id="KW-0804">Transcription</keyword>
<dbReference type="SUPFAM" id="SSF88946">
    <property type="entry name" value="Sigma2 domain of RNA polymerase sigma factors"/>
    <property type="match status" value="1"/>
</dbReference>
<name>A0A0U1NSU2_9BACI</name>
<dbReference type="PANTHER" id="PTHR43133:SF51">
    <property type="entry name" value="RNA POLYMERASE SIGMA FACTOR"/>
    <property type="match status" value="1"/>
</dbReference>
<dbReference type="SUPFAM" id="SSF88659">
    <property type="entry name" value="Sigma3 and sigma4 domains of RNA polymerase sigma factors"/>
    <property type="match status" value="1"/>
</dbReference>
<proteinExistence type="inferred from homology"/>
<sequence>MIKQPVEDMIKHSLEKYADMVRKISFLYLRNRDDVDDVFQEVFLKFLQNKVPFKNDQHEKAWLIRVTINKCKDLCKSFWRKNIDIIDGHEIAFEDQAESELMQAVLALPTKYKDVIYLFYYEGYTVVEIAKMLEQKENTIYSNLHRARKLLKQKLGDDANEYTF</sequence>
<comment type="similarity">
    <text evidence="1">Belongs to the sigma-70 factor family. ECF subfamily.</text>
</comment>
<gene>
    <name evidence="7" type="ORF">BN000_01028</name>
</gene>
<dbReference type="GO" id="GO:0016987">
    <property type="term" value="F:sigma factor activity"/>
    <property type="evidence" value="ECO:0007669"/>
    <property type="project" value="UniProtKB-KW"/>
</dbReference>
<dbReference type="OrthoDB" id="9794508at2"/>
<dbReference type="EMBL" id="CVRB01000001">
    <property type="protein sequence ID" value="CRK81129.1"/>
    <property type="molecule type" value="Genomic_DNA"/>
</dbReference>
<dbReference type="Pfam" id="PF04542">
    <property type="entry name" value="Sigma70_r2"/>
    <property type="match status" value="1"/>
</dbReference>
<feature type="domain" description="RNA polymerase sigma factor 70 region 4 type 2" evidence="6">
    <location>
        <begin position="100"/>
        <end position="151"/>
    </location>
</feature>
<organism evidence="7 8">
    <name type="scientific">Neobacillus massiliamazoniensis</name>
    <dbReference type="NCBI Taxonomy" id="1499688"/>
    <lineage>
        <taxon>Bacteria</taxon>
        <taxon>Bacillati</taxon>
        <taxon>Bacillota</taxon>
        <taxon>Bacilli</taxon>
        <taxon>Bacillales</taxon>
        <taxon>Bacillaceae</taxon>
        <taxon>Neobacillus</taxon>
    </lineage>
</organism>
<accession>A0A0U1NSU2</accession>
<dbReference type="PANTHER" id="PTHR43133">
    <property type="entry name" value="RNA POLYMERASE ECF-TYPE SIGMA FACTO"/>
    <property type="match status" value="1"/>
</dbReference>
<dbReference type="GO" id="GO:0006352">
    <property type="term" value="P:DNA-templated transcription initiation"/>
    <property type="evidence" value="ECO:0007669"/>
    <property type="project" value="InterPro"/>
</dbReference>
<dbReference type="Proteomes" id="UP000199087">
    <property type="component" value="Unassembled WGS sequence"/>
</dbReference>
<evidence type="ECO:0000256" key="2">
    <source>
        <dbReference type="ARBA" id="ARBA00023015"/>
    </source>
</evidence>
<dbReference type="NCBIfam" id="TIGR02937">
    <property type="entry name" value="sigma70-ECF"/>
    <property type="match status" value="1"/>
</dbReference>
<dbReference type="InterPro" id="IPR013325">
    <property type="entry name" value="RNA_pol_sigma_r2"/>
</dbReference>
<dbReference type="InterPro" id="IPR007627">
    <property type="entry name" value="RNA_pol_sigma70_r2"/>
</dbReference>
<feature type="domain" description="RNA polymerase sigma-70 region 2" evidence="5">
    <location>
        <begin position="15"/>
        <end position="78"/>
    </location>
</feature>
<reference evidence="8" key="1">
    <citation type="submission" date="2015-05" db="EMBL/GenBank/DDBJ databases">
        <authorList>
            <person name="Urmite Genomes"/>
        </authorList>
    </citation>
    <scope>NUCLEOTIDE SEQUENCE [LARGE SCALE GENOMIC DNA]</scope>
    <source>
        <strain evidence="8">LF1</strain>
    </source>
</reference>
<protein>
    <submittedName>
        <fullName evidence="7">RNA polymerase ECF-type sigma factor</fullName>
    </submittedName>
</protein>
<dbReference type="InterPro" id="IPR014284">
    <property type="entry name" value="RNA_pol_sigma-70_dom"/>
</dbReference>
<evidence type="ECO:0000259" key="5">
    <source>
        <dbReference type="Pfam" id="PF04542"/>
    </source>
</evidence>
<keyword evidence="2" id="KW-0805">Transcription regulation</keyword>
<evidence type="ECO:0000259" key="6">
    <source>
        <dbReference type="Pfam" id="PF08281"/>
    </source>
</evidence>
<dbReference type="InterPro" id="IPR039425">
    <property type="entry name" value="RNA_pol_sigma-70-like"/>
</dbReference>
<evidence type="ECO:0000313" key="7">
    <source>
        <dbReference type="EMBL" id="CRK81129.1"/>
    </source>
</evidence>
<dbReference type="Gene3D" id="1.10.1740.10">
    <property type="match status" value="1"/>
</dbReference>